<evidence type="ECO:0000313" key="1">
    <source>
        <dbReference type="EMBL" id="JAE29092.1"/>
    </source>
</evidence>
<sequence>MTRRLQESMYFLVICMDFSYTVTIRWRKL</sequence>
<organism evidence="1">
    <name type="scientific">Arundo donax</name>
    <name type="common">Giant reed</name>
    <name type="synonym">Donax arundinaceus</name>
    <dbReference type="NCBI Taxonomy" id="35708"/>
    <lineage>
        <taxon>Eukaryota</taxon>
        <taxon>Viridiplantae</taxon>
        <taxon>Streptophyta</taxon>
        <taxon>Embryophyta</taxon>
        <taxon>Tracheophyta</taxon>
        <taxon>Spermatophyta</taxon>
        <taxon>Magnoliopsida</taxon>
        <taxon>Liliopsida</taxon>
        <taxon>Poales</taxon>
        <taxon>Poaceae</taxon>
        <taxon>PACMAD clade</taxon>
        <taxon>Arundinoideae</taxon>
        <taxon>Arundineae</taxon>
        <taxon>Arundo</taxon>
    </lineage>
</organism>
<accession>A0A0A9GX55</accession>
<protein>
    <submittedName>
        <fullName evidence="1">Uncharacterized protein</fullName>
    </submittedName>
</protein>
<name>A0A0A9GX55_ARUDO</name>
<proteinExistence type="predicted"/>
<dbReference type="EMBL" id="GBRH01168804">
    <property type="protein sequence ID" value="JAE29092.1"/>
    <property type="molecule type" value="Transcribed_RNA"/>
</dbReference>
<reference evidence="1" key="1">
    <citation type="submission" date="2014-09" db="EMBL/GenBank/DDBJ databases">
        <authorList>
            <person name="Magalhaes I.L.F."/>
            <person name="Oliveira U."/>
            <person name="Santos F.R."/>
            <person name="Vidigal T.H.D.A."/>
            <person name="Brescovit A.D."/>
            <person name="Santos A.J."/>
        </authorList>
    </citation>
    <scope>NUCLEOTIDE SEQUENCE</scope>
    <source>
        <tissue evidence="1">Shoot tissue taken approximately 20 cm above the soil surface</tissue>
    </source>
</reference>
<reference evidence="1" key="2">
    <citation type="journal article" date="2015" name="Data Brief">
        <title>Shoot transcriptome of the giant reed, Arundo donax.</title>
        <authorList>
            <person name="Barrero R.A."/>
            <person name="Guerrero F.D."/>
            <person name="Moolhuijzen P."/>
            <person name="Goolsby J.A."/>
            <person name="Tidwell J."/>
            <person name="Bellgard S.E."/>
            <person name="Bellgard M.I."/>
        </authorList>
    </citation>
    <scope>NUCLEOTIDE SEQUENCE</scope>
    <source>
        <tissue evidence="1">Shoot tissue taken approximately 20 cm above the soil surface</tissue>
    </source>
</reference>
<dbReference type="AlphaFoldDB" id="A0A0A9GX55"/>